<name>A0A6I5RV36_9PSED</name>
<dbReference type="SUPFAM" id="SSF53597">
    <property type="entry name" value="Dihydrofolate reductase-like"/>
    <property type="match status" value="1"/>
</dbReference>
<keyword evidence="3" id="KW-1185">Reference proteome</keyword>
<reference evidence="2 3" key="1">
    <citation type="submission" date="2020-02" db="EMBL/GenBank/DDBJ databases">
        <title>Broccoli isolated Pseudomonas sp.</title>
        <authorList>
            <person name="Fujikawa T."/>
            <person name="Sawada H."/>
        </authorList>
    </citation>
    <scope>NUCLEOTIDE SEQUENCE [LARGE SCALE GENOMIC DNA]</scope>
    <source>
        <strain evidence="2 3">JCM 32154</strain>
    </source>
</reference>
<dbReference type="Pfam" id="PF01872">
    <property type="entry name" value="RibD_C"/>
    <property type="match status" value="1"/>
</dbReference>
<dbReference type="InterPro" id="IPR002734">
    <property type="entry name" value="RibDG_C"/>
</dbReference>
<protein>
    <submittedName>
        <fullName evidence="2">Dihydrofolate reductase</fullName>
    </submittedName>
</protein>
<accession>A0A6I5RV36</accession>
<sequence>MTLRASAFIATSLDGYIAREDGSLDWLIGATHSADDHGYTAFMATIDTLIMGRSTFE</sequence>
<proteinExistence type="predicted"/>
<dbReference type="EMBL" id="JAAHBT010000448">
    <property type="protein sequence ID" value="NES12084.1"/>
    <property type="molecule type" value="Genomic_DNA"/>
</dbReference>
<evidence type="ECO:0000313" key="2">
    <source>
        <dbReference type="EMBL" id="NES12084.1"/>
    </source>
</evidence>
<dbReference type="GO" id="GO:0008703">
    <property type="term" value="F:5-amino-6-(5-phosphoribosylamino)uracil reductase activity"/>
    <property type="evidence" value="ECO:0007669"/>
    <property type="project" value="InterPro"/>
</dbReference>
<feature type="non-terminal residue" evidence="2">
    <location>
        <position position="57"/>
    </location>
</feature>
<comment type="caution">
    <text evidence="2">The sequence shown here is derived from an EMBL/GenBank/DDBJ whole genome shotgun (WGS) entry which is preliminary data.</text>
</comment>
<dbReference type="Gene3D" id="3.40.430.10">
    <property type="entry name" value="Dihydrofolate Reductase, subunit A"/>
    <property type="match status" value="1"/>
</dbReference>
<dbReference type="Proteomes" id="UP000471751">
    <property type="component" value="Unassembled WGS sequence"/>
</dbReference>
<organism evidence="2 3">
    <name type="scientific">Pseudomonas laurentiana</name>
    <dbReference type="NCBI Taxonomy" id="2364649"/>
    <lineage>
        <taxon>Bacteria</taxon>
        <taxon>Pseudomonadati</taxon>
        <taxon>Pseudomonadota</taxon>
        <taxon>Gammaproteobacteria</taxon>
        <taxon>Pseudomonadales</taxon>
        <taxon>Pseudomonadaceae</taxon>
        <taxon>Pseudomonas</taxon>
    </lineage>
</organism>
<dbReference type="InterPro" id="IPR024072">
    <property type="entry name" value="DHFR-like_dom_sf"/>
</dbReference>
<dbReference type="GO" id="GO:0009231">
    <property type="term" value="P:riboflavin biosynthetic process"/>
    <property type="evidence" value="ECO:0007669"/>
    <property type="project" value="InterPro"/>
</dbReference>
<evidence type="ECO:0000313" key="3">
    <source>
        <dbReference type="Proteomes" id="UP000471751"/>
    </source>
</evidence>
<dbReference type="AlphaFoldDB" id="A0A6I5RV36"/>
<evidence type="ECO:0000259" key="1">
    <source>
        <dbReference type="Pfam" id="PF01872"/>
    </source>
</evidence>
<feature type="domain" description="Bacterial bifunctional deaminase-reductase C-terminal" evidence="1">
    <location>
        <begin position="8"/>
        <end position="56"/>
    </location>
</feature>
<gene>
    <name evidence="2" type="ORF">G3O07_23960</name>
</gene>